<feature type="non-terminal residue" evidence="2">
    <location>
        <position position="493"/>
    </location>
</feature>
<name>A0A0F9DA10_9ZZZZ</name>
<gene>
    <name evidence="2" type="ORF">LCGC14_2513970</name>
</gene>
<reference evidence="2" key="1">
    <citation type="journal article" date="2015" name="Nature">
        <title>Complex archaea that bridge the gap between prokaryotes and eukaryotes.</title>
        <authorList>
            <person name="Spang A."/>
            <person name="Saw J.H."/>
            <person name="Jorgensen S.L."/>
            <person name="Zaremba-Niedzwiedzka K."/>
            <person name="Martijn J."/>
            <person name="Lind A.E."/>
            <person name="van Eijk R."/>
            <person name="Schleper C."/>
            <person name="Guy L."/>
            <person name="Ettema T.J."/>
        </authorList>
    </citation>
    <scope>NUCLEOTIDE SEQUENCE</scope>
</reference>
<protein>
    <recommendedName>
        <fullName evidence="1">6-hydroxymethylpterin diphosphokinase MptE-like domain-containing protein</fullName>
    </recommendedName>
</protein>
<dbReference type="EMBL" id="LAZR01040388">
    <property type="protein sequence ID" value="KKL14606.1"/>
    <property type="molecule type" value="Genomic_DNA"/>
</dbReference>
<dbReference type="Pfam" id="PF01973">
    <property type="entry name" value="MptE-like"/>
    <property type="match status" value="1"/>
</dbReference>
<dbReference type="InterPro" id="IPR002826">
    <property type="entry name" value="MptE-like"/>
</dbReference>
<proteinExistence type="predicted"/>
<organism evidence="2">
    <name type="scientific">marine sediment metagenome</name>
    <dbReference type="NCBI Taxonomy" id="412755"/>
    <lineage>
        <taxon>unclassified sequences</taxon>
        <taxon>metagenomes</taxon>
        <taxon>ecological metagenomes</taxon>
    </lineage>
</organism>
<evidence type="ECO:0000259" key="1">
    <source>
        <dbReference type="Pfam" id="PF01973"/>
    </source>
</evidence>
<sequence>DFYQSIKAGRKFERLDNPDSYNKGIRDSWMPFWVKNAGENYAPIKELCKQESCDVSALGNNAEAPVLIIGSGPSLNDWEPYFKDWKGEIYISSSHLAYFEAIGVIPNYCFIIDADPNMSYLIRDAATKDITLITHPNMDPEVLKGWEGPVRFFRMNDPGDDWFGTYMPMMYMEFSSVRHEEGVLERDWGGGSGQLKGDRKTWMGIHCHVLNSGNVTNTMVALSQMLGAGRNLFLCGVDLGFPGGITANTSIDSWNERAKGIVLASQTGGTFDESKHEVWENTWKTWRYRFNGYKRTKDGFDLDKDAGIPKTRLLKEGHNGVKTDQVSCFYKYSTLILYGMDAPNLYTCSRGILDELPYVAPADVVACQGDVEEKVSPEERYKVAQTYLKHRGIYIMKGKGWTHKSPATKETFRRSKKRIVRYILFTTRLKMWFKKLTPQARKQIIYPLMKAPAVKFRLRWFEWVFTPEEKTRSLLGYMSITNKYHVKGLPRLK</sequence>
<feature type="domain" description="6-hydroxymethylpterin diphosphokinase MptE-like" evidence="1">
    <location>
        <begin position="44"/>
        <end position="156"/>
    </location>
</feature>
<comment type="caution">
    <text evidence="2">The sequence shown here is derived from an EMBL/GenBank/DDBJ whole genome shotgun (WGS) entry which is preliminary data.</text>
</comment>
<accession>A0A0F9DA10</accession>
<dbReference type="AlphaFoldDB" id="A0A0F9DA10"/>
<evidence type="ECO:0000313" key="2">
    <source>
        <dbReference type="EMBL" id="KKL14606.1"/>
    </source>
</evidence>
<feature type="non-terminal residue" evidence="2">
    <location>
        <position position="1"/>
    </location>
</feature>